<keyword evidence="8" id="KW-1185">Reference proteome</keyword>
<evidence type="ECO:0000256" key="4">
    <source>
        <dbReference type="ARBA" id="ARBA00023163"/>
    </source>
</evidence>
<evidence type="ECO:0000313" key="8">
    <source>
        <dbReference type="Proteomes" id="UP001280629"/>
    </source>
</evidence>
<gene>
    <name evidence="7" type="ORF">QT716_11425</name>
</gene>
<evidence type="ECO:0000256" key="3">
    <source>
        <dbReference type="ARBA" id="ARBA00023082"/>
    </source>
</evidence>
<keyword evidence="2" id="KW-0805">Transcription regulation</keyword>
<sequence>MKHTDDGTLYTLAAAKDRSAFETLYDRYEKLIFSFAYRLTRDREIAEEVVQDVFVKLWNGTTTYQEDKGSFSSWLLTVTRNKAIDEIRRLKRHDHEPMIEKDSLIEQPGSVENTVEWGEQRDAIRSAVMELKQDQQEIIELFYFKGLSQQKIADHCELPLGTVKGRIRLALKHLKGFITQEGGYSNE</sequence>
<dbReference type="EMBL" id="JAUBDH010000006">
    <property type="protein sequence ID" value="MDW0110647.1"/>
    <property type="molecule type" value="Genomic_DNA"/>
</dbReference>
<dbReference type="Gene3D" id="1.10.10.10">
    <property type="entry name" value="Winged helix-like DNA-binding domain superfamily/Winged helix DNA-binding domain"/>
    <property type="match status" value="1"/>
</dbReference>
<keyword evidence="4" id="KW-0804">Transcription</keyword>
<dbReference type="InterPro" id="IPR039425">
    <property type="entry name" value="RNA_pol_sigma-70-like"/>
</dbReference>
<dbReference type="Pfam" id="PF08281">
    <property type="entry name" value="Sigma70_r4_2"/>
    <property type="match status" value="1"/>
</dbReference>
<dbReference type="InterPro" id="IPR014284">
    <property type="entry name" value="RNA_pol_sigma-70_dom"/>
</dbReference>
<dbReference type="PANTHER" id="PTHR43133:SF62">
    <property type="entry name" value="RNA POLYMERASE SIGMA FACTOR SIGZ"/>
    <property type="match status" value="1"/>
</dbReference>
<comment type="caution">
    <text evidence="7">The sequence shown here is derived from an EMBL/GenBank/DDBJ whole genome shotgun (WGS) entry which is preliminary data.</text>
</comment>
<reference evidence="7 8" key="1">
    <citation type="submission" date="2023-06" db="EMBL/GenBank/DDBJ databases">
        <title>Sporosarcina sp. nov., isolated from Korean traditional fermented seafood 'Jeotgal'.</title>
        <authorList>
            <person name="Yang A.-I."/>
            <person name="Shin N.-R."/>
        </authorList>
    </citation>
    <scope>NUCLEOTIDE SEQUENCE [LARGE SCALE GENOMIC DNA]</scope>
    <source>
        <strain evidence="7 8">KCTC3840</strain>
    </source>
</reference>
<dbReference type="InterPro" id="IPR007627">
    <property type="entry name" value="RNA_pol_sigma70_r2"/>
</dbReference>
<dbReference type="InterPro" id="IPR013325">
    <property type="entry name" value="RNA_pol_sigma_r2"/>
</dbReference>
<dbReference type="CDD" id="cd06171">
    <property type="entry name" value="Sigma70_r4"/>
    <property type="match status" value="1"/>
</dbReference>
<dbReference type="SUPFAM" id="SSF88946">
    <property type="entry name" value="Sigma2 domain of RNA polymerase sigma factors"/>
    <property type="match status" value="1"/>
</dbReference>
<keyword evidence="3" id="KW-0731">Sigma factor</keyword>
<dbReference type="Gene3D" id="1.10.1740.10">
    <property type="match status" value="1"/>
</dbReference>
<dbReference type="Pfam" id="PF04542">
    <property type="entry name" value="Sigma70_r2"/>
    <property type="match status" value="1"/>
</dbReference>
<dbReference type="NCBIfam" id="TIGR02937">
    <property type="entry name" value="sigma70-ECF"/>
    <property type="match status" value="1"/>
</dbReference>
<dbReference type="PANTHER" id="PTHR43133">
    <property type="entry name" value="RNA POLYMERASE ECF-TYPE SIGMA FACTO"/>
    <property type="match status" value="1"/>
</dbReference>
<protein>
    <submittedName>
        <fullName evidence="7">Sigma-70 family RNA polymerase sigma factor</fullName>
    </submittedName>
</protein>
<evidence type="ECO:0000256" key="1">
    <source>
        <dbReference type="ARBA" id="ARBA00010641"/>
    </source>
</evidence>
<evidence type="ECO:0000259" key="5">
    <source>
        <dbReference type="Pfam" id="PF04542"/>
    </source>
</evidence>
<evidence type="ECO:0000256" key="2">
    <source>
        <dbReference type="ARBA" id="ARBA00023015"/>
    </source>
</evidence>
<organism evidence="7 8">
    <name type="scientific">Sporosarcina aquimarina</name>
    <dbReference type="NCBI Taxonomy" id="114975"/>
    <lineage>
        <taxon>Bacteria</taxon>
        <taxon>Bacillati</taxon>
        <taxon>Bacillota</taxon>
        <taxon>Bacilli</taxon>
        <taxon>Bacillales</taxon>
        <taxon>Caryophanaceae</taxon>
        <taxon>Sporosarcina</taxon>
    </lineage>
</organism>
<dbReference type="RefSeq" id="WP_317936204.1">
    <property type="nucleotide sequence ID" value="NZ_JAUBDH010000006.1"/>
</dbReference>
<name>A0ABU4G4T7_9BACL</name>
<accession>A0ABU4G4T7</accession>
<dbReference type="InterPro" id="IPR013324">
    <property type="entry name" value="RNA_pol_sigma_r3/r4-like"/>
</dbReference>
<dbReference type="SUPFAM" id="SSF88659">
    <property type="entry name" value="Sigma3 and sigma4 domains of RNA polymerase sigma factors"/>
    <property type="match status" value="1"/>
</dbReference>
<proteinExistence type="inferred from homology"/>
<feature type="domain" description="RNA polymerase sigma-70 region 2" evidence="5">
    <location>
        <begin position="24"/>
        <end position="92"/>
    </location>
</feature>
<evidence type="ECO:0000259" key="6">
    <source>
        <dbReference type="Pfam" id="PF08281"/>
    </source>
</evidence>
<dbReference type="InterPro" id="IPR036388">
    <property type="entry name" value="WH-like_DNA-bd_sf"/>
</dbReference>
<evidence type="ECO:0000313" key="7">
    <source>
        <dbReference type="EMBL" id="MDW0110647.1"/>
    </source>
</evidence>
<comment type="similarity">
    <text evidence="1">Belongs to the sigma-70 factor family. ECF subfamily.</text>
</comment>
<feature type="domain" description="RNA polymerase sigma factor 70 region 4 type 2" evidence="6">
    <location>
        <begin position="122"/>
        <end position="174"/>
    </location>
</feature>
<dbReference type="InterPro" id="IPR013249">
    <property type="entry name" value="RNA_pol_sigma70_r4_t2"/>
</dbReference>
<dbReference type="Proteomes" id="UP001280629">
    <property type="component" value="Unassembled WGS sequence"/>
</dbReference>